<dbReference type="InterPro" id="IPR036291">
    <property type="entry name" value="NAD(P)-bd_dom_sf"/>
</dbReference>
<keyword evidence="3" id="KW-1185">Reference proteome</keyword>
<dbReference type="PROSITE" id="PS00061">
    <property type="entry name" value="ADH_SHORT"/>
    <property type="match status" value="1"/>
</dbReference>
<reference evidence="2 3" key="1">
    <citation type="submission" date="2019-04" db="EMBL/GenBank/DDBJ databases">
        <title>Phreatobacter aquaticus sp. nov.</title>
        <authorList>
            <person name="Choi A."/>
        </authorList>
    </citation>
    <scope>NUCLEOTIDE SEQUENCE [LARGE SCALE GENOMIC DNA]</scope>
    <source>
        <strain evidence="2 3">KCTC 52518</strain>
    </source>
</reference>
<dbReference type="PANTHER" id="PTHR42760">
    <property type="entry name" value="SHORT-CHAIN DEHYDROGENASES/REDUCTASES FAMILY MEMBER"/>
    <property type="match status" value="1"/>
</dbReference>
<dbReference type="PANTHER" id="PTHR42760:SF129">
    <property type="entry name" value="OXIDOREDUCTASE"/>
    <property type="match status" value="1"/>
</dbReference>
<dbReference type="Gene3D" id="3.40.50.720">
    <property type="entry name" value="NAD(P)-binding Rossmann-like Domain"/>
    <property type="match status" value="1"/>
</dbReference>
<dbReference type="PRINTS" id="PR00080">
    <property type="entry name" value="SDRFAMILY"/>
</dbReference>
<accession>A0A4D7ARK0</accession>
<evidence type="ECO:0000256" key="1">
    <source>
        <dbReference type="ARBA" id="ARBA00006484"/>
    </source>
</evidence>
<dbReference type="KEGG" id="pstg:E8M01_06935"/>
<dbReference type="FunFam" id="3.40.50.720:FF:000084">
    <property type="entry name" value="Short-chain dehydrogenase reductase"/>
    <property type="match status" value="1"/>
</dbReference>
<dbReference type="RefSeq" id="WP_136959460.1">
    <property type="nucleotide sequence ID" value="NZ_CP039690.1"/>
</dbReference>
<sequence length="247" mass="25797">MTSQDNQTTGPAALVTGGSQGIGAAIVARLARRGIPVINLDRTPAAAASPARWVEVDLTDVAATSAALAEITRRHDILWLVNNAGIAAPASLEETTLDDFERVVAVNLRSTILCAQAVLPAMKQAGRGRIVSISSRAALGKELRTAYSATKAGVIGLTRTWALELAPFGITVNAIGPGPIETELFRTANPHNSPRTRAIIEGVPVRRLGQPDDIAHAADFFLSDEASFVTGQVLYVCGGMTVGVAPI</sequence>
<dbReference type="GO" id="GO:0016616">
    <property type="term" value="F:oxidoreductase activity, acting on the CH-OH group of donors, NAD or NADP as acceptor"/>
    <property type="evidence" value="ECO:0007669"/>
    <property type="project" value="TreeGrafter"/>
</dbReference>
<protein>
    <submittedName>
        <fullName evidence="2">SDR family oxidoreductase</fullName>
    </submittedName>
</protein>
<dbReference type="AlphaFoldDB" id="A0A4D7ARK0"/>
<dbReference type="PRINTS" id="PR00081">
    <property type="entry name" value="GDHRDH"/>
</dbReference>
<gene>
    <name evidence="2" type="ORF">E8M01_06935</name>
</gene>
<comment type="similarity">
    <text evidence="1">Belongs to the short-chain dehydrogenases/reductases (SDR) family.</text>
</comment>
<dbReference type="InterPro" id="IPR020904">
    <property type="entry name" value="Sc_DH/Rdtase_CS"/>
</dbReference>
<dbReference type="SUPFAM" id="SSF51735">
    <property type="entry name" value="NAD(P)-binding Rossmann-fold domains"/>
    <property type="match status" value="1"/>
</dbReference>
<organism evidence="2 3">
    <name type="scientific">Phreatobacter stygius</name>
    <dbReference type="NCBI Taxonomy" id="1940610"/>
    <lineage>
        <taxon>Bacteria</taxon>
        <taxon>Pseudomonadati</taxon>
        <taxon>Pseudomonadota</taxon>
        <taxon>Alphaproteobacteria</taxon>
        <taxon>Hyphomicrobiales</taxon>
        <taxon>Phreatobacteraceae</taxon>
        <taxon>Phreatobacter</taxon>
    </lineage>
</organism>
<dbReference type="OrthoDB" id="9812986at2"/>
<dbReference type="EMBL" id="CP039690">
    <property type="protein sequence ID" value="QCI64004.1"/>
    <property type="molecule type" value="Genomic_DNA"/>
</dbReference>
<evidence type="ECO:0000313" key="3">
    <source>
        <dbReference type="Proteomes" id="UP000298781"/>
    </source>
</evidence>
<dbReference type="Pfam" id="PF13561">
    <property type="entry name" value="adh_short_C2"/>
    <property type="match status" value="1"/>
</dbReference>
<evidence type="ECO:0000313" key="2">
    <source>
        <dbReference type="EMBL" id="QCI64004.1"/>
    </source>
</evidence>
<dbReference type="InterPro" id="IPR002347">
    <property type="entry name" value="SDR_fam"/>
</dbReference>
<name>A0A4D7ARK0_9HYPH</name>
<dbReference type="GO" id="GO:0030497">
    <property type="term" value="P:fatty acid elongation"/>
    <property type="evidence" value="ECO:0007669"/>
    <property type="project" value="TreeGrafter"/>
</dbReference>
<dbReference type="Proteomes" id="UP000298781">
    <property type="component" value="Chromosome"/>
</dbReference>
<proteinExistence type="inferred from homology"/>